<keyword evidence="11 12" id="KW-0407">Ion channel</keyword>
<keyword evidence="4 12" id="KW-0894">Sodium channel</keyword>
<gene>
    <name evidence="15" type="ORF">TNIN_140161</name>
</gene>
<keyword evidence="5 12" id="KW-0812">Transmembrane</keyword>
<evidence type="ECO:0000256" key="8">
    <source>
        <dbReference type="ARBA" id="ARBA00023065"/>
    </source>
</evidence>
<keyword evidence="6 14" id="KW-1133">Transmembrane helix</keyword>
<evidence type="ECO:0000256" key="5">
    <source>
        <dbReference type="ARBA" id="ARBA00022692"/>
    </source>
</evidence>
<evidence type="ECO:0000256" key="3">
    <source>
        <dbReference type="ARBA" id="ARBA00022448"/>
    </source>
</evidence>
<evidence type="ECO:0000256" key="2">
    <source>
        <dbReference type="ARBA" id="ARBA00007193"/>
    </source>
</evidence>
<feature type="region of interest" description="Disordered" evidence="13">
    <location>
        <begin position="1"/>
        <end position="21"/>
    </location>
</feature>
<accession>A0A8X6WNL3</accession>
<keyword evidence="7" id="KW-0915">Sodium</keyword>
<dbReference type="PRINTS" id="PR01078">
    <property type="entry name" value="AMINACHANNEL"/>
</dbReference>
<evidence type="ECO:0000256" key="14">
    <source>
        <dbReference type="SAM" id="Phobius"/>
    </source>
</evidence>
<evidence type="ECO:0000313" key="15">
    <source>
        <dbReference type="EMBL" id="GFY37544.1"/>
    </source>
</evidence>
<reference evidence="15" key="1">
    <citation type="submission" date="2020-08" db="EMBL/GenBank/DDBJ databases">
        <title>Multicomponent nature underlies the extraordinary mechanical properties of spider dragline silk.</title>
        <authorList>
            <person name="Kono N."/>
            <person name="Nakamura H."/>
            <person name="Mori M."/>
            <person name="Yoshida Y."/>
            <person name="Ohtoshi R."/>
            <person name="Malay A.D."/>
            <person name="Moran D.A.P."/>
            <person name="Tomita M."/>
            <person name="Numata K."/>
            <person name="Arakawa K."/>
        </authorList>
    </citation>
    <scope>NUCLEOTIDE SEQUENCE</scope>
</reference>
<evidence type="ECO:0000256" key="11">
    <source>
        <dbReference type="ARBA" id="ARBA00023303"/>
    </source>
</evidence>
<feature type="compositionally biased region" description="Basic and acidic residues" evidence="13">
    <location>
        <begin position="7"/>
        <end position="21"/>
    </location>
</feature>
<evidence type="ECO:0000256" key="4">
    <source>
        <dbReference type="ARBA" id="ARBA00022461"/>
    </source>
</evidence>
<dbReference type="GO" id="GO:0005272">
    <property type="term" value="F:sodium channel activity"/>
    <property type="evidence" value="ECO:0007669"/>
    <property type="project" value="UniProtKB-KW"/>
</dbReference>
<evidence type="ECO:0000256" key="6">
    <source>
        <dbReference type="ARBA" id="ARBA00022989"/>
    </source>
</evidence>
<keyword evidence="3 12" id="KW-0813">Transport</keyword>
<evidence type="ECO:0000256" key="9">
    <source>
        <dbReference type="ARBA" id="ARBA00023136"/>
    </source>
</evidence>
<dbReference type="Gene3D" id="1.10.287.770">
    <property type="entry name" value="YojJ-like"/>
    <property type="match status" value="1"/>
</dbReference>
<evidence type="ECO:0000256" key="7">
    <source>
        <dbReference type="ARBA" id="ARBA00023053"/>
    </source>
</evidence>
<organism evidence="15 16">
    <name type="scientific">Trichonephila inaurata madagascariensis</name>
    <dbReference type="NCBI Taxonomy" id="2747483"/>
    <lineage>
        <taxon>Eukaryota</taxon>
        <taxon>Metazoa</taxon>
        <taxon>Ecdysozoa</taxon>
        <taxon>Arthropoda</taxon>
        <taxon>Chelicerata</taxon>
        <taxon>Arachnida</taxon>
        <taxon>Araneae</taxon>
        <taxon>Araneomorphae</taxon>
        <taxon>Entelegynae</taxon>
        <taxon>Araneoidea</taxon>
        <taxon>Nephilidae</taxon>
        <taxon>Trichonephila</taxon>
        <taxon>Trichonephila inaurata</taxon>
    </lineage>
</organism>
<dbReference type="GO" id="GO:0016020">
    <property type="term" value="C:membrane"/>
    <property type="evidence" value="ECO:0007669"/>
    <property type="project" value="UniProtKB-SubCell"/>
</dbReference>
<evidence type="ECO:0000256" key="12">
    <source>
        <dbReference type="RuleBase" id="RU000679"/>
    </source>
</evidence>
<dbReference type="OrthoDB" id="6118231at2759"/>
<evidence type="ECO:0000256" key="13">
    <source>
        <dbReference type="SAM" id="MobiDB-lite"/>
    </source>
</evidence>
<comment type="similarity">
    <text evidence="2 12">Belongs to the amiloride-sensitive sodium channel (TC 1.A.6) family.</text>
</comment>
<evidence type="ECO:0000256" key="1">
    <source>
        <dbReference type="ARBA" id="ARBA00004141"/>
    </source>
</evidence>
<sequence length="161" mass="18498">MKRWSKQFREGRESRKDDPRLGRSHLAITADAIAQVDELIRQERRISIDHIFEKLQKHIKGTRCVSDDAAKESVTGYLNQQPINTRTDISIVFESGTFASYEKQPKYNIIEVMSNIGGFLGMWMGVSMIAILNLFEILLTIIFYSIKKSKSKEKRAVIFVA</sequence>
<keyword evidence="10 12" id="KW-0739">Sodium transport</keyword>
<evidence type="ECO:0000256" key="10">
    <source>
        <dbReference type="ARBA" id="ARBA00023201"/>
    </source>
</evidence>
<keyword evidence="9 14" id="KW-0472">Membrane</keyword>
<dbReference type="Proteomes" id="UP000886998">
    <property type="component" value="Unassembled WGS sequence"/>
</dbReference>
<dbReference type="EMBL" id="BMAV01000352">
    <property type="protein sequence ID" value="GFY37544.1"/>
    <property type="molecule type" value="Genomic_DNA"/>
</dbReference>
<proteinExistence type="inferred from homology"/>
<comment type="caution">
    <text evidence="15">The sequence shown here is derived from an EMBL/GenBank/DDBJ whole genome shotgun (WGS) entry which is preliminary data.</text>
</comment>
<dbReference type="Pfam" id="PF00858">
    <property type="entry name" value="ASC"/>
    <property type="match status" value="1"/>
</dbReference>
<keyword evidence="8 12" id="KW-0406">Ion transport</keyword>
<dbReference type="InterPro" id="IPR001873">
    <property type="entry name" value="ENaC"/>
</dbReference>
<dbReference type="AlphaFoldDB" id="A0A8X6WNL3"/>
<protein>
    <submittedName>
        <fullName evidence="15">Uncharacterized protein</fullName>
    </submittedName>
</protein>
<evidence type="ECO:0000313" key="16">
    <source>
        <dbReference type="Proteomes" id="UP000886998"/>
    </source>
</evidence>
<comment type="subcellular location">
    <subcellularLocation>
        <location evidence="1">Membrane</location>
        <topology evidence="1">Multi-pass membrane protein</topology>
    </subcellularLocation>
</comment>
<keyword evidence="16" id="KW-1185">Reference proteome</keyword>
<feature type="transmembrane region" description="Helical" evidence="14">
    <location>
        <begin position="122"/>
        <end position="146"/>
    </location>
</feature>
<name>A0A8X6WNL3_9ARAC</name>